<dbReference type="OrthoDB" id="8613264at2"/>
<feature type="region of interest" description="Disordered" evidence="1">
    <location>
        <begin position="146"/>
        <end position="165"/>
    </location>
</feature>
<dbReference type="InterPro" id="IPR011050">
    <property type="entry name" value="Pectin_lyase_fold/virulence"/>
</dbReference>
<feature type="compositionally biased region" description="Polar residues" evidence="1">
    <location>
        <begin position="729"/>
        <end position="740"/>
    </location>
</feature>
<feature type="compositionally biased region" description="Low complexity" evidence="1">
    <location>
        <begin position="796"/>
        <end position="817"/>
    </location>
</feature>
<accession>A0A158KFS4</accession>
<feature type="domain" description="Autotransporter" evidence="2">
    <location>
        <begin position="894"/>
        <end position="1169"/>
    </location>
</feature>
<evidence type="ECO:0000313" key="3">
    <source>
        <dbReference type="EMBL" id="SAL79947.1"/>
    </source>
</evidence>
<evidence type="ECO:0000259" key="2">
    <source>
        <dbReference type="PROSITE" id="PS51208"/>
    </source>
</evidence>
<dbReference type="Gene3D" id="2.40.128.130">
    <property type="entry name" value="Autotransporter beta-domain"/>
    <property type="match status" value="1"/>
</dbReference>
<dbReference type="EMBL" id="FCON02000088">
    <property type="protein sequence ID" value="SAL79947.1"/>
    <property type="molecule type" value="Genomic_DNA"/>
</dbReference>
<dbReference type="AlphaFoldDB" id="A0A158KFS4"/>
<evidence type="ECO:0000256" key="1">
    <source>
        <dbReference type="SAM" id="MobiDB-lite"/>
    </source>
</evidence>
<feature type="compositionally biased region" description="Gly residues" evidence="1">
    <location>
        <begin position="777"/>
        <end position="795"/>
    </location>
</feature>
<dbReference type="PROSITE" id="PS51208">
    <property type="entry name" value="AUTOTRANSPORTER"/>
    <property type="match status" value="1"/>
</dbReference>
<keyword evidence="4" id="KW-1185">Reference proteome</keyword>
<dbReference type="Pfam" id="PF03797">
    <property type="entry name" value="Autotransporter"/>
    <property type="match status" value="1"/>
</dbReference>
<name>A0A158KFS4_9BURK</name>
<dbReference type="NCBIfam" id="TIGR01414">
    <property type="entry name" value="autotrans_barl"/>
    <property type="match status" value="1"/>
</dbReference>
<sequence>MKIASDVGLTVSANVRKQAAPRGNGELWLRRPIQIAVSAMLLASVLPAPAMAASAFILNDGKAHAVSGTAYDAGTSSYAISVTGLNTSLVANGVTASSATNKGAGVSVATNATLSISDSVVTATGYNGSGIMTSGSKNTSATVKVRGGSATTTGDADRLRSGSRPSGMAVLASGTYANTSASLNSIELDGTAVETSGKNAGGLVAYVGVIDGSNVTVKTSGDDAYGAQTIAGGNVVGTIGLDDSSITTSGARSHGLLSDGRNLTSTLPDSLISLSGGSVTTHGDDAFGASALNTGHVTLQETQVQTTGARASGVSALSGGTIDTTGGSIATSGQGAAAMGASDAGTVLTTHATTLATSGDQSLGVSVQQGASAVVSGGSITTTGAQSAGVMAASGATLALSDTTVNTSGSASHGAVLSGSGGVTMTHTTLMATGESAHGLFANAQHASGARDSVSLTGGSIQSAQGSAVRVDGASLDVHADGDAQLSGITLLEVTTDAAGSHAAVSLSATDNVTLSGDIAADAQSSVDVSLNRAATWTGAARNVGALSVSDDAVWNVNGDANVASASMAGGSVDFVRSSEGTFKTLNVAGGWNASASNGRNPSVTLNTTLNEGGALSNQKTDRLLIAGDASGSTTLNVRAQGAGAVTSTAATPGANEGISLVQVGGNASAKSFALQNGYVAVGPLQYRLSATAPGASSAAQRLVAGSGDAYWDYRLNAVQVSEGGSFVDNGSGTTGNVTPSDGRHSMASPEGSDVVGSAGTTGTTTGGTTGTPGTPGTNGGTTGGTTGGTSGATAGGTAIATTNPTTDGTNGGTTTTEAKPDDTGAPANNANLQPGDAILNATQSVAKPDTRSLLVPQAPSYFAAKTALTQHLVDGLPTLHARSGAMPMDADDGAGSGRGAYARTYGNNYTQHTDRSFMQYGSDFDVQSGGAQAGADVYTRRSGNGASVQLGVFGAYGAGRTSSNAVDGASRSSFDSIGGGVSATYRFSNGTYVDGVAKIDRLSDSFSTNGRDVASTKGMGYTFAAETGYARALPKSWFVDGRLTLGVVNVNLNDTVDADGIDVQFGSQTSALGRVDARVGRDFGAGDNRVRPYVRAGLEGVAGGDTAVSLSGYRFNGSNVGNTWIAGTGVDARFGKSTTLAIDGGYRSRLGAAGAQGVEGNVTFKRTF</sequence>
<gene>
    <name evidence="3" type="ORF">AWB68_05747</name>
</gene>
<proteinExistence type="predicted"/>
<dbReference type="SMART" id="SM00869">
    <property type="entry name" value="Autotransporter"/>
    <property type="match status" value="1"/>
</dbReference>
<dbReference type="InterPro" id="IPR012332">
    <property type="entry name" value="Autotransporter_pectin_lyase_C"/>
</dbReference>
<dbReference type="SUPFAM" id="SSF51126">
    <property type="entry name" value="Pectin lyase-like"/>
    <property type="match status" value="1"/>
</dbReference>
<dbReference type="SUPFAM" id="SSF103515">
    <property type="entry name" value="Autotransporter"/>
    <property type="match status" value="1"/>
</dbReference>
<protein>
    <submittedName>
        <fullName evidence="3">Outer membrane autotransporter</fullName>
    </submittedName>
</protein>
<dbReference type="Gene3D" id="2.160.20.20">
    <property type="match status" value="1"/>
</dbReference>
<reference evidence="3" key="1">
    <citation type="submission" date="2016-01" db="EMBL/GenBank/DDBJ databases">
        <authorList>
            <person name="Peeters C."/>
        </authorList>
    </citation>
    <scope>NUCLEOTIDE SEQUENCE [LARGE SCALE GENOMIC DNA]</scope>
    <source>
        <strain evidence="3">LMG 22940</strain>
    </source>
</reference>
<dbReference type="InterPro" id="IPR036709">
    <property type="entry name" value="Autotransporte_beta_dom_sf"/>
</dbReference>
<organism evidence="3 4">
    <name type="scientific">Caballeronia choica</name>
    <dbReference type="NCBI Taxonomy" id="326476"/>
    <lineage>
        <taxon>Bacteria</taxon>
        <taxon>Pseudomonadati</taxon>
        <taxon>Pseudomonadota</taxon>
        <taxon>Betaproteobacteria</taxon>
        <taxon>Burkholderiales</taxon>
        <taxon>Burkholderiaceae</taxon>
        <taxon>Caballeronia</taxon>
    </lineage>
</organism>
<dbReference type="Proteomes" id="UP000054770">
    <property type="component" value="Unassembled WGS sequence"/>
</dbReference>
<dbReference type="InterPro" id="IPR006315">
    <property type="entry name" value="OM_autotransptr_brl_dom"/>
</dbReference>
<dbReference type="InterPro" id="IPR005546">
    <property type="entry name" value="Autotransporte_beta"/>
</dbReference>
<feature type="region of interest" description="Disordered" evidence="1">
    <location>
        <begin position="724"/>
        <end position="832"/>
    </location>
</feature>
<dbReference type="GO" id="GO:0019867">
    <property type="term" value="C:outer membrane"/>
    <property type="evidence" value="ECO:0007669"/>
    <property type="project" value="InterPro"/>
</dbReference>
<comment type="caution">
    <text evidence="3">The sequence shown here is derived from an EMBL/GenBank/DDBJ whole genome shotgun (WGS) entry which is preliminary data.</text>
</comment>
<dbReference type="RefSeq" id="WP_087647745.1">
    <property type="nucleotide sequence ID" value="NZ_FCON02000088.1"/>
</dbReference>
<evidence type="ECO:0000313" key="4">
    <source>
        <dbReference type="Proteomes" id="UP000054770"/>
    </source>
</evidence>